<proteinExistence type="predicted"/>
<dbReference type="EMBL" id="AUPC02000170">
    <property type="protein sequence ID" value="POG67526.1"/>
    <property type="molecule type" value="Genomic_DNA"/>
</dbReference>
<name>A0A2P4PQ75_RHIID</name>
<reference evidence="1 2" key="2">
    <citation type="journal article" date="2018" name="New Phytol.">
        <title>High intraspecific genome diversity in the model arbuscular mycorrhizal symbiont Rhizophagus irregularis.</title>
        <authorList>
            <person name="Chen E.C.H."/>
            <person name="Morin E."/>
            <person name="Beaudet D."/>
            <person name="Noel J."/>
            <person name="Yildirir G."/>
            <person name="Ndikumana S."/>
            <person name="Charron P."/>
            <person name="St-Onge C."/>
            <person name="Giorgi J."/>
            <person name="Kruger M."/>
            <person name="Marton T."/>
            <person name="Ropars J."/>
            <person name="Grigoriev I.V."/>
            <person name="Hainaut M."/>
            <person name="Henrissat B."/>
            <person name="Roux C."/>
            <person name="Martin F."/>
            <person name="Corradi N."/>
        </authorList>
    </citation>
    <scope>NUCLEOTIDE SEQUENCE [LARGE SCALE GENOMIC DNA]</scope>
    <source>
        <strain evidence="1 2">DAOM 197198</strain>
    </source>
</reference>
<evidence type="ECO:0000313" key="2">
    <source>
        <dbReference type="Proteomes" id="UP000018888"/>
    </source>
</evidence>
<gene>
    <name evidence="1" type="ORF">GLOIN_2v1779379</name>
</gene>
<dbReference type="Proteomes" id="UP000018888">
    <property type="component" value="Unassembled WGS sequence"/>
</dbReference>
<organism evidence="1 2">
    <name type="scientific">Rhizophagus irregularis (strain DAOM 181602 / DAOM 197198 / MUCL 43194)</name>
    <name type="common">Arbuscular mycorrhizal fungus</name>
    <name type="synonym">Glomus intraradices</name>
    <dbReference type="NCBI Taxonomy" id="747089"/>
    <lineage>
        <taxon>Eukaryota</taxon>
        <taxon>Fungi</taxon>
        <taxon>Fungi incertae sedis</taxon>
        <taxon>Mucoromycota</taxon>
        <taxon>Glomeromycotina</taxon>
        <taxon>Glomeromycetes</taxon>
        <taxon>Glomerales</taxon>
        <taxon>Glomeraceae</taxon>
        <taxon>Rhizophagus</taxon>
    </lineage>
</organism>
<keyword evidence="2" id="KW-1185">Reference proteome</keyword>
<evidence type="ECO:0000313" key="1">
    <source>
        <dbReference type="EMBL" id="POG67526.1"/>
    </source>
</evidence>
<comment type="caution">
    <text evidence="1">The sequence shown here is derived from an EMBL/GenBank/DDBJ whole genome shotgun (WGS) entry which is preliminary data.</text>
</comment>
<accession>A0A2P4PQ75</accession>
<sequence length="158" mass="18580">MLNDADDYNVIIKVGENENIKEFQQIYEEIEEFYNKSTFPKIATLPSRIRKFDSKIIKPKLAKIILKWINKEVFWISRYKFDLTYRGSINGSAKSFKNKCKGQVESLVLIKVKYSNKIFGGYSSIGFHSIVNSLLRIDNNNLPFYYSFFSFEKDTQKI</sequence>
<evidence type="ECO:0008006" key="3">
    <source>
        <dbReference type="Google" id="ProtNLM"/>
    </source>
</evidence>
<reference evidence="1 2" key="1">
    <citation type="journal article" date="2013" name="Proc. Natl. Acad. Sci. U.S.A.">
        <title>Genome of an arbuscular mycorrhizal fungus provides insight into the oldest plant symbiosis.</title>
        <authorList>
            <person name="Tisserant E."/>
            <person name="Malbreil M."/>
            <person name="Kuo A."/>
            <person name="Kohler A."/>
            <person name="Symeonidi A."/>
            <person name="Balestrini R."/>
            <person name="Charron P."/>
            <person name="Duensing N."/>
            <person name="Frei Dit Frey N."/>
            <person name="Gianinazzi-Pearson V."/>
            <person name="Gilbert L.B."/>
            <person name="Handa Y."/>
            <person name="Herr J.R."/>
            <person name="Hijri M."/>
            <person name="Koul R."/>
            <person name="Kawaguchi M."/>
            <person name="Krajinski F."/>
            <person name="Lammers P.J."/>
            <person name="Masclaux F.G."/>
            <person name="Murat C."/>
            <person name="Morin E."/>
            <person name="Ndikumana S."/>
            <person name="Pagni M."/>
            <person name="Petitpierre D."/>
            <person name="Requena N."/>
            <person name="Rosikiewicz P."/>
            <person name="Riley R."/>
            <person name="Saito K."/>
            <person name="San Clemente H."/>
            <person name="Shapiro H."/>
            <person name="van Tuinen D."/>
            <person name="Becard G."/>
            <person name="Bonfante P."/>
            <person name="Paszkowski U."/>
            <person name="Shachar-Hill Y.Y."/>
            <person name="Tuskan G.A."/>
            <person name="Young P.W."/>
            <person name="Sanders I.R."/>
            <person name="Henrissat B."/>
            <person name="Rensing S.A."/>
            <person name="Grigoriev I.V."/>
            <person name="Corradi N."/>
            <person name="Roux C."/>
            <person name="Martin F."/>
        </authorList>
    </citation>
    <scope>NUCLEOTIDE SEQUENCE [LARGE SCALE GENOMIC DNA]</scope>
    <source>
        <strain evidence="1 2">DAOM 197198</strain>
    </source>
</reference>
<protein>
    <recommendedName>
        <fullName evidence="3">TLDc domain-containing protein</fullName>
    </recommendedName>
</protein>
<dbReference type="AlphaFoldDB" id="A0A2P4PQ75"/>